<dbReference type="KEGG" id="mflu:HZU40_22460"/>
<feature type="transmembrane region" description="Helical" evidence="1">
    <location>
        <begin position="55"/>
        <end position="75"/>
    </location>
</feature>
<proteinExistence type="predicted"/>
<protein>
    <submittedName>
        <fullName evidence="2">Uncharacterized protein</fullName>
    </submittedName>
</protein>
<dbReference type="AlphaFoldDB" id="A0A7G8P9G2"/>
<organism evidence="2 3">
    <name type="scientific">Mycolicibacterium fluoranthenivorans</name>
    <dbReference type="NCBI Taxonomy" id="258505"/>
    <lineage>
        <taxon>Bacteria</taxon>
        <taxon>Bacillati</taxon>
        <taxon>Actinomycetota</taxon>
        <taxon>Actinomycetes</taxon>
        <taxon>Mycobacteriales</taxon>
        <taxon>Mycobacteriaceae</taxon>
        <taxon>Mycolicibacterium</taxon>
    </lineage>
</organism>
<gene>
    <name evidence="2" type="ORF">HZU40_22460</name>
</gene>
<evidence type="ECO:0000256" key="1">
    <source>
        <dbReference type="SAM" id="Phobius"/>
    </source>
</evidence>
<reference evidence="2 3" key="1">
    <citation type="submission" date="2020-07" db="EMBL/GenBank/DDBJ databases">
        <title>Draft genome sequence of four isobutane-metabolizing strains capable of cometabolically degrading diverse ether contaminants.</title>
        <authorList>
            <person name="Chen W."/>
            <person name="Faulkner N."/>
            <person name="Smith C."/>
            <person name="Hyman M."/>
        </authorList>
    </citation>
    <scope>NUCLEOTIDE SEQUENCE [LARGE SCALE GENOMIC DNA]</scope>
    <source>
        <strain evidence="2 3">2A</strain>
    </source>
</reference>
<evidence type="ECO:0000313" key="2">
    <source>
        <dbReference type="EMBL" id="QNJ90978.1"/>
    </source>
</evidence>
<name>A0A7G8P9G2_9MYCO</name>
<accession>A0A7G8P9G2</accession>
<evidence type="ECO:0000313" key="3">
    <source>
        <dbReference type="Proteomes" id="UP000515498"/>
    </source>
</evidence>
<sequence>MASRRPTQAQKFEVDTPNLEAAAASLSTRIESSLQAIQSEIKASKPSKIAEVREWVIASATFAAIVAVGFSWFSLRATIQSSEAENQRARYQTLSERIIDADAIFVEQPQLIPYFFDSKSPDTEQDPSLRSKVEATAVRRVDTDEYVYTNLLSMKDIPPPDHRFVFRTPDGPSNVSDDWLAWSEAITGHFRDSPAMCAVVLDPGKQKSYGAAFITALAESDVCPGLVGYTNF</sequence>
<dbReference type="EMBL" id="CP059894">
    <property type="protein sequence ID" value="QNJ90978.1"/>
    <property type="molecule type" value="Genomic_DNA"/>
</dbReference>
<dbReference type="RefSeq" id="WP_187095852.1">
    <property type="nucleotide sequence ID" value="NZ_CP059894.1"/>
</dbReference>
<keyword evidence="1" id="KW-1133">Transmembrane helix</keyword>
<keyword evidence="1" id="KW-0472">Membrane</keyword>
<keyword evidence="1" id="KW-0812">Transmembrane</keyword>
<dbReference type="Proteomes" id="UP000515498">
    <property type="component" value="Chromosome"/>
</dbReference>